<dbReference type="SUPFAM" id="SSF56645">
    <property type="entry name" value="Acyl-CoA dehydrogenase NM domain-like"/>
    <property type="match status" value="1"/>
</dbReference>
<feature type="domain" description="Acyl-CoA dehydrogenase/oxidase N-terminal" evidence="9">
    <location>
        <begin position="9"/>
        <end position="122"/>
    </location>
</feature>
<gene>
    <name evidence="10" type="ORF">VVD49_18950</name>
</gene>
<dbReference type="PANTHER" id="PTHR48083:SF6">
    <property type="entry name" value="ACYL-COA DEHYDROGENASE 6"/>
    <property type="match status" value="1"/>
</dbReference>
<evidence type="ECO:0000256" key="2">
    <source>
        <dbReference type="ARBA" id="ARBA00009347"/>
    </source>
</evidence>
<dbReference type="SUPFAM" id="SSF47203">
    <property type="entry name" value="Acyl-CoA dehydrogenase C-terminal domain-like"/>
    <property type="match status" value="1"/>
</dbReference>
<sequence length="391" mass="43031">MSAHSIYMSDQHTAFRSSVRHFLSEQIVPCAEQWELERSIPTRAWRMLGEHGLLGLLHPTKLGGSNHDLFHSIVFLEELGRIGYGGLRAGISVHAYMATHYLGKYATSELQEQYLRPAIRGEKTAALAITEWDAGSDLSRLTTSAEVSGDDFVINGTKTFITNGINANFFVLAVRTQKPAADARRANTGISLLLVDASAPGIQRTPQEKLGWHAAGTAEIRFTDVRVPVTNLIGRSNSGFMYLMRGFQLERLVAAALSLGGVERCIESTLTHVRSRPAFDGRLADLQTIRHRLANLTTELFSTRALTYHAAWMYLRDELSAKECSMAKLQATELACRAADECLQLQGARGYLAGSDIARIYRDSRAGSMAGGASEVMRDIIAQQIIDMQEA</sequence>
<feature type="domain" description="Acyl-CoA dehydrogenase/oxidase C-terminal" evidence="7">
    <location>
        <begin position="237"/>
        <end position="385"/>
    </location>
</feature>
<keyword evidence="3 6" id="KW-0285">Flavoprotein</keyword>
<keyword evidence="4 6" id="KW-0274">FAD</keyword>
<dbReference type="InterPro" id="IPR009075">
    <property type="entry name" value="AcylCo_DH/oxidase_C"/>
</dbReference>
<accession>A0ABU6K7N0</accession>
<organism evidence="10 11">
    <name type="scientific">Uliginosibacterium silvisoli</name>
    <dbReference type="NCBI Taxonomy" id="3114758"/>
    <lineage>
        <taxon>Bacteria</taxon>
        <taxon>Pseudomonadati</taxon>
        <taxon>Pseudomonadota</taxon>
        <taxon>Betaproteobacteria</taxon>
        <taxon>Rhodocyclales</taxon>
        <taxon>Zoogloeaceae</taxon>
        <taxon>Uliginosibacterium</taxon>
    </lineage>
</organism>
<evidence type="ECO:0000256" key="3">
    <source>
        <dbReference type="ARBA" id="ARBA00022630"/>
    </source>
</evidence>
<dbReference type="Pfam" id="PF00441">
    <property type="entry name" value="Acyl-CoA_dh_1"/>
    <property type="match status" value="1"/>
</dbReference>
<comment type="similarity">
    <text evidence="2 6">Belongs to the acyl-CoA dehydrogenase family.</text>
</comment>
<keyword evidence="5 6" id="KW-0560">Oxidoreductase</keyword>
<comment type="cofactor">
    <cofactor evidence="1 6">
        <name>FAD</name>
        <dbReference type="ChEBI" id="CHEBI:57692"/>
    </cofactor>
</comment>
<evidence type="ECO:0000259" key="7">
    <source>
        <dbReference type="Pfam" id="PF00441"/>
    </source>
</evidence>
<dbReference type="Proteomes" id="UP001331561">
    <property type="component" value="Unassembled WGS sequence"/>
</dbReference>
<evidence type="ECO:0000313" key="11">
    <source>
        <dbReference type="Proteomes" id="UP001331561"/>
    </source>
</evidence>
<evidence type="ECO:0000256" key="4">
    <source>
        <dbReference type="ARBA" id="ARBA00022827"/>
    </source>
</evidence>
<evidence type="ECO:0000313" key="10">
    <source>
        <dbReference type="EMBL" id="MEC5387818.1"/>
    </source>
</evidence>
<dbReference type="InterPro" id="IPR037069">
    <property type="entry name" value="AcylCoA_DH/ox_N_sf"/>
</dbReference>
<evidence type="ECO:0000256" key="1">
    <source>
        <dbReference type="ARBA" id="ARBA00001974"/>
    </source>
</evidence>
<evidence type="ECO:0000259" key="9">
    <source>
        <dbReference type="Pfam" id="PF02771"/>
    </source>
</evidence>
<dbReference type="InterPro" id="IPR046373">
    <property type="entry name" value="Acyl-CoA_Oxase/DH_mid-dom_sf"/>
</dbReference>
<dbReference type="InterPro" id="IPR009100">
    <property type="entry name" value="AcylCoA_DH/oxidase_NM_dom_sf"/>
</dbReference>
<dbReference type="Pfam" id="PF02770">
    <property type="entry name" value="Acyl-CoA_dh_M"/>
    <property type="match status" value="1"/>
</dbReference>
<protein>
    <submittedName>
        <fullName evidence="10">Acyl-CoA dehydrogenase family protein</fullName>
    </submittedName>
</protein>
<dbReference type="RefSeq" id="WP_327600792.1">
    <property type="nucleotide sequence ID" value="NZ_JAYXHS010000004.1"/>
</dbReference>
<dbReference type="Gene3D" id="1.10.540.10">
    <property type="entry name" value="Acyl-CoA dehydrogenase/oxidase, N-terminal domain"/>
    <property type="match status" value="1"/>
</dbReference>
<reference evidence="10 11" key="1">
    <citation type="submission" date="2024-01" db="EMBL/GenBank/DDBJ databases">
        <title>Uliginosibacterium soil sp. nov.</title>
        <authorList>
            <person name="Lv Y."/>
        </authorList>
    </citation>
    <scope>NUCLEOTIDE SEQUENCE [LARGE SCALE GENOMIC DNA]</scope>
    <source>
        <strain evidence="10 11">H3</strain>
    </source>
</reference>
<dbReference type="EMBL" id="JAYXHS010000004">
    <property type="protein sequence ID" value="MEC5387818.1"/>
    <property type="molecule type" value="Genomic_DNA"/>
</dbReference>
<dbReference type="InterPro" id="IPR006091">
    <property type="entry name" value="Acyl-CoA_Oxase/DH_mid-dom"/>
</dbReference>
<keyword evidence="11" id="KW-1185">Reference proteome</keyword>
<dbReference type="Gene3D" id="1.20.140.10">
    <property type="entry name" value="Butyryl-CoA Dehydrogenase, subunit A, domain 3"/>
    <property type="match status" value="1"/>
</dbReference>
<proteinExistence type="inferred from homology"/>
<comment type="caution">
    <text evidence="10">The sequence shown here is derived from an EMBL/GenBank/DDBJ whole genome shotgun (WGS) entry which is preliminary data.</text>
</comment>
<feature type="domain" description="Acyl-CoA oxidase/dehydrogenase middle" evidence="8">
    <location>
        <begin position="126"/>
        <end position="225"/>
    </location>
</feature>
<dbReference type="InterPro" id="IPR036250">
    <property type="entry name" value="AcylCo_DH-like_C"/>
</dbReference>
<evidence type="ECO:0000259" key="8">
    <source>
        <dbReference type="Pfam" id="PF02770"/>
    </source>
</evidence>
<dbReference type="InterPro" id="IPR013786">
    <property type="entry name" value="AcylCoA_DH/ox_N"/>
</dbReference>
<dbReference type="Pfam" id="PF02771">
    <property type="entry name" value="Acyl-CoA_dh_N"/>
    <property type="match status" value="1"/>
</dbReference>
<name>A0ABU6K7N0_9RHOO</name>
<dbReference type="PANTHER" id="PTHR48083">
    <property type="entry name" value="MEDIUM-CHAIN SPECIFIC ACYL-COA DEHYDROGENASE, MITOCHONDRIAL-RELATED"/>
    <property type="match status" value="1"/>
</dbReference>
<evidence type="ECO:0000256" key="5">
    <source>
        <dbReference type="ARBA" id="ARBA00023002"/>
    </source>
</evidence>
<dbReference type="InterPro" id="IPR050741">
    <property type="entry name" value="Acyl-CoA_dehydrogenase"/>
</dbReference>
<evidence type="ECO:0000256" key="6">
    <source>
        <dbReference type="RuleBase" id="RU362125"/>
    </source>
</evidence>
<dbReference type="Gene3D" id="2.40.110.10">
    <property type="entry name" value="Butyryl-CoA Dehydrogenase, subunit A, domain 2"/>
    <property type="match status" value="1"/>
</dbReference>